<gene>
    <name evidence="4" type="ORF">TSAR_012375</name>
</gene>
<dbReference type="InterPro" id="IPR000406">
    <property type="entry name" value="Rho_GDI"/>
</dbReference>
<evidence type="ECO:0000256" key="3">
    <source>
        <dbReference type="ARBA" id="ARBA00022490"/>
    </source>
</evidence>
<organism evidence="4 5">
    <name type="scientific">Trichomalopsis sarcophagae</name>
    <dbReference type="NCBI Taxonomy" id="543379"/>
    <lineage>
        <taxon>Eukaryota</taxon>
        <taxon>Metazoa</taxon>
        <taxon>Ecdysozoa</taxon>
        <taxon>Arthropoda</taxon>
        <taxon>Hexapoda</taxon>
        <taxon>Insecta</taxon>
        <taxon>Pterygota</taxon>
        <taxon>Neoptera</taxon>
        <taxon>Endopterygota</taxon>
        <taxon>Hymenoptera</taxon>
        <taxon>Apocrita</taxon>
        <taxon>Proctotrupomorpha</taxon>
        <taxon>Chalcidoidea</taxon>
        <taxon>Pteromalidae</taxon>
        <taxon>Pteromalinae</taxon>
        <taxon>Trichomalopsis</taxon>
    </lineage>
</organism>
<dbReference type="Pfam" id="PF02115">
    <property type="entry name" value="Rho_GDI"/>
    <property type="match status" value="1"/>
</dbReference>
<accession>A0A232EJI0</accession>
<dbReference type="GO" id="GO:0005737">
    <property type="term" value="C:cytoplasm"/>
    <property type="evidence" value="ECO:0007669"/>
    <property type="project" value="UniProtKB-SubCell"/>
</dbReference>
<dbReference type="OrthoDB" id="1683373at2759"/>
<dbReference type="Gene3D" id="2.70.50.30">
    <property type="entry name" value="Coagulation Factor XIII, subunit A, domain 1"/>
    <property type="match status" value="1"/>
</dbReference>
<dbReference type="GO" id="GO:0007266">
    <property type="term" value="P:Rho protein signal transduction"/>
    <property type="evidence" value="ECO:0007669"/>
    <property type="project" value="InterPro"/>
</dbReference>
<dbReference type="InterPro" id="IPR014756">
    <property type="entry name" value="Ig_E-set"/>
</dbReference>
<dbReference type="AlphaFoldDB" id="A0A232EJI0"/>
<comment type="caution">
    <text evidence="4">The sequence shown here is derived from an EMBL/GenBank/DDBJ whole genome shotgun (WGS) entry which is preliminary data.</text>
</comment>
<evidence type="ECO:0000313" key="4">
    <source>
        <dbReference type="EMBL" id="OXU18516.1"/>
    </source>
</evidence>
<sequence length="80" mass="9118">MSAPTLDHVDSVDEDLKVESIYKTPPVKSIEQILEADKEDERLRKYKKTQLGESKGGGFVVKPNDLRQIIVKKAWTMCDK</sequence>
<evidence type="ECO:0000256" key="1">
    <source>
        <dbReference type="ARBA" id="ARBA00004496"/>
    </source>
</evidence>
<dbReference type="InterPro" id="IPR024792">
    <property type="entry name" value="RhoGDI_dom_sf"/>
</dbReference>
<comment type="similarity">
    <text evidence="2">Belongs to the Rho GDI family.</text>
</comment>
<evidence type="ECO:0000256" key="2">
    <source>
        <dbReference type="ARBA" id="ARBA00009758"/>
    </source>
</evidence>
<proteinExistence type="inferred from homology"/>
<evidence type="ECO:0000313" key="5">
    <source>
        <dbReference type="Proteomes" id="UP000215335"/>
    </source>
</evidence>
<protein>
    <submittedName>
        <fullName evidence="4">Uncharacterized protein</fullName>
    </submittedName>
</protein>
<keyword evidence="3" id="KW-0963">Cytoplasm</keyword>
<dbReference type="GO" id="GO:0005094">
    <property type="term" value="F:Rho GDP-dissociation inhibitor activity"/>
    <property type="evidence" value="ECO:0007669"/>
    <property type="project" value="InterPro"/>
</dbReference>
<dbReference type="Proteomes" id="UP000215335">
    <property type="component" value="Unassembled WGS sequence"/>
</dbReference>
<dbReference type="SUPFAM" id="SSF81296">
    <property type="entry name" value="E set domains"/>
    <property type="match status" value="1"/>
</dbReference>
<keyword evidence="5" id="KW-1185">Reference proteome</keyword>
<dbReference type="STRING" id="543379.A0A232EJI0"/>
<comment type="subcellular location">
    <subcellularLocation>
        <location evidence="1">Cytoplasm</location>
    </subcellularLocation>
</comment>
<reference evidence="4 5" key="1">
    <citation type="journal article" date="2017" name="Curr. Biol.">
        <title>The Evolution of Venom by Co-option of Single-Copy Genes.</title>
        <authorList>
            <person name="Martinson E.O."/>
            <person name="Mrinalini"/>
            <person name="Kelkar Y.D."/>
            <person name="Chang C.H."/>
            <person name="Werren J.H."/>
        </authorList>
    </citation>
    <scope>NUCLEOTIDE SEQUENCE [LARGE SCALE GENOMIC DNA]</scope>
    <source>
        <strain evidence="4 5">Alberta</strain>
        <tissue evidence="4">Whole body</tissue>
    </source>
</reference>
<dbReference type="EMBL" id="NNAY01003996">
    <property type="protein sequence ID" value="OXU18516.1"/>
    <property type="molecule type" value="Genomic_DNA"/>
</dbReference>
<name>A0A232EJI0_9HYME</name>